<name>A0A1Y2F0G7_PROLT</name>
<dbReference type="STRING" id="56484.A0A1Y2F0G7"/>
<gene>
    <name evidence="3" type="ORF">BCR37DRAFT_382893</name>
</gene>
<dbReference type="GO" id="GO:0045040">
    <property type="term" value="P:protein insertion into mitochondrial outer membrane"/>
    <property type="evidence" value="ECO:0007669"/>
    <property type="project" value="TreeGrafter"/>
</dbReference>
<protein>
    <submittedName>
        <fullName evidence="3">Outer membrane protein TOM13-domain-containing protein</fullName>
    </submittedName>
</protein>
<feature type="non-terminal residue" evidence="3">
    <location>
        <position position="120"/>
    </location>
</feature>
<organism evidence="3 4">
    <name type="scientific">Protomyces lactucae-debilis</name>
    <dbReference type="NCBI Taxonomy" id="2754530"/>
    <lineage>
        <taxon>Eukaryota</taxon>
        <taxon>Fungi</taxon>
        <taxon>Dikarya</taxon>
        <taxon>Ascomycota</taxon>
        <taxon>Taphrinomycotina</taxon>
        <taxon>Taphrinomycetes</taxon>
        <taxon>Taphrinales</taxon>
        <taxon>Protomycetaceae</taxon>
        <taxon>Protomyces</taxon>
    </lineage>
</organism>
<dbReference type="AlphaFoldDB" id="A0A1Y2F0G7"/>
<sequence>MAAARQDYYTDSSDDTSTDDHPLVSLYKRPTPLGLLRSFLINAALPFINGVFLGFGEIFAHELAFMLGWRGAVPQSQQTLARLAGRTDTRRRVAPGVSVHDNSDSRSRREQRELEDMTAL</sequence>
<feature type="transmembrane region" description="Helical" evidence="2">
    <location>
        <begin position="39"/>
        <end position="60"/>
    </location>
</feature>
<feature type="compositionally biased region" description="Basic and acidic residues" evidence="1">
    <location>
        <begin position="101"/>
        <end position="120"/>
    </location>
</feature>
<evidence type="ECO:0000256" key="2">
    <source>
        <dbReference type="SAM" id="Phobius"/>
    </source>
</evidence>
<evidence type="ECO:0000313" key="3">
    <source>
        <dbReference type="EMBL" id="ORY77378.1"/>
    </source>
</evidence>
<dbReference type="PANTHER" id="PTHR28241:SF1">
    <property type="entry name" value="MITOCHONDRIAL IMPORT PROTEIN 1"/>
    <property type="match status" value="1"/>
</dbReference>
<dbReference type="PANTHER" id="PTHR28241">
    <property type="entry name" value="MITOCHONDRIAL IMPORT PROTEIN 1"/>
    <property type="match status" value="1"/>
</dbReference>
<keyword evidence="4" id="KW-1185">Reference proteome</keyword>
<accession>A0A1Y2F0G7</accession>
<dbReference type="EMBL" id="MCFI01000020">
    <property type="protein sequence ID" value="ORY77378.1"/>
    <property type="molecule type" value="Genomic_DNA"/>
</dbReference>
<feature type="region of interest" description="Disordered" evidence="1">
    <location>
        <begin position="1"/>
        <end position="23"/>
    </location>
</feature>
<proteinExistence type="predicted"/>
<keyword evidence="2" id="KW-1133">Transmembrane helix</keyword>
<keyword evidence="2" id="KW-0812">Transmembrane</keyword>
<comment type="caution">
    <text evidence="3">The sequence shown here is derived from an EMBL/GenBank/DDBJ whole genome shotgun (WGS) entry which is preliminary data.</text>
</comment>
<dbReference type="Pfam" id="PF08219">
    <property type="entry name" value="TOM13"/>
    <property type="match status" value="1"/>
</dbReference>
<evidence type="ECO:0000256" key="1">
    <source>
        <dbReference type="SAM" id="MobiDB-lite"/>
    </source>
</evidence>
<dbReference type="Proteomes" id="UP000193685">
    <property type="component" value="Unassembled WGS sequence"/>
</dbReference>
<evidence type="ECO:0000313" key="4">
    <source>
        <dbReference type="Proteomes" id="UP000193685"/>
    </source>
</evidence>
<keyword evidence="2" id="KW-0472">Membrane</keyword>
<dbReference type="GO" id="GO:0070096">
    <property type="term" value="P:mitochondrial outer membrane translocase complex assembly"/>
    <property type="evidence" value="ECO:0007669"/>
    <property type="project" value="TreeGrafter"/>
</dbReference>
<dbReference type="GeneID" id="63786572"/>
<reference evidence="3 4" key="1">
    <citation type="submission" date="2016-07" db="EMBL/GenBank/DDBJ databases">
        <title>Pervasive Adenine N6-methylation of Active Genes in Fungi.</title>
        <authorList>
            <consortium name="DOE Joint Genome Institute"/>
            <person name="Mondo S.J."/>
            <person name="Dannebaum R.O."/>
            <person name="Kuo R.C."/>
            <person name="Labutti K."/>
            <person name="Haridas S."/>
            <person name="Kuo A."/>
            <person name="Salamov A."/>
            <person name="Ahrendt S.R."/>
            <person name="Lipzen A."/>
            <person name="Sullivan W."/>
            <person name="Andreopoulos W.B."/>
            <person name="Clum A."/>
            <person name="Lindquist E."/>
            <person name="Daum C."/>
            <person name="Ramamoorthy G.K."/>
            <person name="Gryganskyi A."/>
            <person name="Culley D."/>
            <person name="Magnuson J.K."/>
            <person name="James T.Y."/>
            <person name="O'Malley M.A."/>
            <person name="Stajich J.E."/>
            <person name="Spatafora J.W."/>
            <person name="Visel A."/>
            <person name="Grigoriev I.V."/>
        </authorList>
    </citation>
    <scope>NUCLEOTIDE SEQUENCE [LARGE SCALE GENOMIC DNA]</scope>
    <source>
        <strain evidence="3 4">12-1054</strain>
    </source>
</reference>
<dbReference type="OrthoDB" id="5529571at2759"/>
<feature type="region of interest" description="Disordered" evidence="1">
    <location>
        <begin position="85"/>
        <end position="120"/>
    </location>
</feature>
<dbReference type="GO" id="GO:0005741">
    <property type="term" value="C:mitochondrial outer membrane"/>
    <property type="evidence" value="ECO:0007669"/>
    <property type="project" value="InterPro"/>
</dbReference>
<dbReference type="InterPro" id="IPR013262">
    <property type="entry name" value="OMP_MIM1/TOM13_mt"/>
</dbReference>
<dbReference type="RefSeq" id="XP_040722999.1">
    <property type="nucleotide sequence ID" value="XM_040869973.1"/>
</dbReference>